<keyword evidence="2" id="KW-0812">Transmembrane</keyword>
<protein>
    <submittedName>
        <fullName evidence="3">Uncharacterized protein</fullName>
    </submittedName>
</protein>
<dbReference type="AlphaFoldDB" id="A0A849A4N6"/>
<dbReference type="Proteomes" id="UP000562984">
    <property type="component" value="Unassembled WGS sequence"/>
</dbReference>
<comment type="caution">
    <text evidence="3">The sequence shown here is derived from an EMBL/GenBank/DDBJ whole genome shotgun (WGS) entry which is preliminary data.</text>
</comment>
<feature type="compositionally biased region" description="Low complexity" evidence="1">
    <location>
        <begin position="151"/>
        <end position="168"/>
    </location>
</feature>
<reference evidence="3 4" key="1">
    <citation type="submission" date="2020-05" db="EMBL/GenBank/DDBJ databases">
        <title>Nakamurella sp. DB0629 isolated from air conditioner.</title>
        <authorList>
            <person name="Kim D.H."/>
            <person name="Kim D.-U."/>
        </authorList>
    </citation>
    <scope>NUCLEOTIDE SEQUENCE [LARGE SCALE GENOMIC DNA]</scope>
    <source>
        <strain evidence="3 4">DB0629</strain>
    </source>
</reference>
<keyword evidence="2" id="KW-0472">Membrane</keyword>
<proteinExistence type="predicted"/>
<keyword evidence="4" id="KW-1185">Reference proteome</keyword>
<sequence length="168" mass="17345">MTSPARPEPATPPQPGAQPGPTQFGPSLNDPGQNDLRQHGARRRGRVRLASTGVASVLAVRMWLAAAGAVLACAVAVWLYFQSMSTSLWGPYLPDGKQIEIVRYSTGFLVGAAGALLVGGLSLTAAVADAVRRSRLRRATRPGPTSRQTPGADGWAAGSTSSAATLSP</sequence>
<keyword evidence="2" id="KW-1133">Transmembrane helix</keyword>
<evidence type="ECO:0000313" key="4">
    <source>
        <dbReference type="Proteomes" id="UP000562984"/>
    </source>
</evidence>
<feature type="region of interest" description="Disordered" evidence="1">
    <location>
        <begin position="1"/>
        <end position="44"/>
    </location>
</feature>
<feature type="transmembrane region" description="Helical" evidence="2">
    <location>
        <begin position="101"/>
        <end position="128"/>
    </location>
</feature>
<feature type="region of interest" description="Disordered" evidence="1">
    <location>
        <begin position="136"/>
        <end position="168"/>
    </location>
</feature>
<gene>
    <name evidence="3" type="ORF">HKD39_04720</name>
</gene>
<dbReference type="EMBL" id="JABEND010000002">
    <property type="protein sequence ID" value="NNG35027.1"/>
    <property type="molecule type" value="Genomic_DNA"/>
</dbReference>
<dbReference type="RefSeq" id="WP_171198666.1">
    <property type="nucleotide sequence ID" value="NZ_JABEND010000002.1"/>
</dbReference>
<feature type="compositionally biased region" description="Pro residues" evidence="1">
    <location>
        <begin position="1"/>
        <end position="18"/>
    </location>
</feature>
<accession>A0A849A4N6</accession>
<name>A0A849A4N6_9ACTN</name>
<organism evidence="3 4">
    <name type="scientific">Nakamurella aerolata</name>
    <dbReference type="NCBI Taxonomy" id="1656892"/>
    <lineage>
        <taxon>Bacteria</taxon>
        <taxon>Bacillati</taxon>
        <taxon>Actinomycetota</taxon>
        <taxon>Actinomycetes</taxon>
        <taxon>Nakamurellales</taxon>
        <taxon>Nakamurellaceae</taxon>
        <taxon>Nakamurella</taxon>
    </lineage>
</organism>
<evidence type="ECO:0000256" key="2">
    <source>
        <dbReference type="SAM" id="Phobius"/>
    </source>
</evidence>
<evidence type="ECO:0000256" key="1">
    <source>
        <dbReference type="SAM" id="MobiDB-lite"/>
    </source>
</evidence>
<evidence type="ECO:0000313" key="3">
    <source>
        <dbReference type="EMBL" id="NNG35027.1"/>
    </source>
</evidence>
<feature type="transmembrane region" description="Helical" evidence="2">
    <location>
        <begin position="52"/>
        <end position="81"/>
    </location>
</feature>